<dbReference type="OrthoDB" id="9812532at2"/>
<dbReference type="GO" id="GO:0046872">
    <property type="term" value="F:metal ion binding"/>
    <property type="evidence" value="ECO:0007669"/>
    <property type="project" value="UniProtKB-KW"/>
</dbReference>
<keyword evidence="7" id="KW-1185">Reference proteome</keyword>
<dbReference type="Pfam" id="PF03737">
    <property type="entry name" value="RraA-like"/>
    <property type="match status" value="1"/>
</dbReference>
<accession>A0A3S2ZBK7</accession>
<dbReference type="InterPro" id="IPR036704">
    <property type="entry name" value="RraA/RraA-like_sf"/>
</dbReference>
<evidence type="ECO:0000256" key="1">
    <source>
        <dbReference type="ARBA" id="ARBA00001968"/>
    </source>
</evidence>
<dbReference type="CDD" id="cd16841">
    <property type="entry name" value="RraA_family"/>
    <property type="match status" value="1"/>
</dbReference>
<comment type="cofactor">
    <cofactor evidence="1">
        <name>a divalent metal cation</name>
        <dbReference type="ChEBI" id="CHEBI:60240"/>
    </cofactor>
</comment>
<keyword evidence="5" id="KW-0479">Metal-binding</keyword>
<proteinExistence type="predicted"/>
<evidence type="ECO:0000256" key="3">
    <source>
        <dbReference type="ARBA" id="ARBA00029596"/>
    </source>
</evidence>
<dbReference type="PANTHER" id="PTHR33254:SF4">
    <property type="entry name" value="4-HYDROXY-4-METHYL-2-OXOGLUTARATE ALDOLASE 3-RELATED"/>
    <property type="match status" value="1"/>
</dbReference>
<evidence type="ECO:0000256" key="2">
    <source>
        <dbReference type="ARBA" id="ARBA00016549"/>
    </source>
</evidence>
<dbReference type="Proteomes" id="UP000287447">
    <property type="component" value="Unassembled WGS sequence"/>
</dbReference>
<dbReference type="Gene3D" id="3.50.30.40">
    <property type="entry name" value="Ribonuclease E inhibitor RraA/RraA-like"/>
    <property type="match status" value="1"/>
</dbReference>
<reference evidence="7" key="1">
    <citation type="submission" date="2019-01" db="EMBL/GenBank/DDBJ databases">
        <title>Gri0909 isolated from a small marine red alga.</title>
        <authorList>
            <person name="Kim J."/>
            <person name="Jeong S.E."/>
            <person name="Jeon C.O."/>
        </authorList>
    </citation>
    <scope>NUCLEOTIDE SEQUENCE [LARGE SCALE GENOMIC DNA]</scope>
    <source>
        <strain evidence="7">Gri0909</strain>
    </source>
</reference>
<evidence type="ECO:0000256" key="4">
    <source>
        <dbReference type="ARBA" id="ARBA00030169"/>
    </source>
</evidence>
<comment type="cofactor">
    <cofactor evidence="5">
        <name>Mg(2+)</name>
        <dbReference type="ChEBI" id="CHEBI:18420"/>
    </cofactor>
</comment>
<protein>
    <recommendedName>
        <fullName evidence="2">Putative 4-hydroxy-4-methyl-2-oxoglutarate aldolase</fullName>
    </recommendedName>
    <alternativeName>
        <fullName evidence="3">Regulator of ribonuclease activity homolog</fullName>
    </alternativeName>
    <alternativeName>
        <fullName evidence="4">RraA-like protein</fullName>
    </alternativeName>
</protein>
<dbReference type="InterPro" id="IPR005493">
    <property type="entry name" value="RraA/RraA-like"/>
</dbReference>
<feature type="binding site" evidence="5">
    <location>
        <begin position="88"/>
        <end position="91"/>
    </location>
    <ligand>
        <name>substrate</name>
    </ligand>
</feature>
<evidence type="ECO:0000313" key="7">
    <source>
        <dbReference type="Proteomes" id="UP000287447"/>
    </source>
</evidence>
<dbReference type="SUPFAM" id="SSF89562">
    <property type="entry name" value="RraA-like"/>
    <property type="match status" value="1"/>
</dbReference>
<dbReference type="AlphaFoldDB" id="A0A3S2ZBK7"/>
<organism evidence="6 7">
    <name type="scientific">Hwanghaeella grinnelliae</name>
    <dbReference type="NCBI Taxonomy" id="2500179"/>
    <lineage>
        <taxon>Bacteria</taxon>
        <taxon>Pseudomonadati</taxon>
        <taxon>Pseudomonadota</taxon>
        <taxon>Alphaproteobacteria</taxon>
        <taxon>Rhodospirillales</taxon>
        <taxon>Rhodospirillaceae</taxon>
        <taxon>Hwanghaeella</taxon>
    </lineage>
</organism>
<gene>
    <name evidence="6" type="ORF">EOI86_06100</name>
</gene>
<evidence type="ECO:0000313" key="6">
    <source>
        <dbReference type="EMBL" id="RVU38836.1"/>
    </source>
</evidence>
<evidence type="ECO:0000256" key="5">
    <source>
        <dbReference type="PIRSR" id="PIRSR605493-1"/>
    </source>
</evidence>
<comment type="caution">
    <text evidence="6">The sequence shown here is derived from an EMBL/GenBank/DDBJ whole genome shotgun (WGS) entry which is preliminary data.</text>
</comment>
<dbReference type="PANTHER" id="PTHR33254">
    <property type="entry name" value="4-HYDROXY-4-METHYL-2-OXOGLUTARATE ALDOLASE 3-RELATED"/>
    <property type="match status" value="1"/>
</dbReference>
<dbReference type="RefSeq" id="WP_127764207.1">
    <property type="nucleotide sequence ID" value="NZ_SADE01000001.1"/>
</dbReference>
<keyword evidence="5" id="KW-0460">Magnesium</keyword>
<name>A0A3S2ZBK7_9PROT</name>
<feature type="binding site" evidence="5">
    <location>
        <position position="110"/>
    </location>
    <ligand>
        <name>substrate</name>
    </ligand>
</feature>
<feature type="binding site" evidence="5">
    <location>
        <position position="111"/>
    </location>
    <ligand>
        <name>Mg(2+)</name>
        <dbReference type="ChEBI" id="CHEBI:18420"/>
    </ligand>
</feature>
<dbReference type="EMBL" id="SADE01000001">
    <property type="protein sequence ID" value="RVU38836.1"/>
    <property type="molecule type" value="Genomic_DNA"/>
</dbReference>
<sequence>MADVSLIKELAYLTTPHIADGCLVSGNPIRIAPAGTKAVVAGMTCFGRARPIQHLGSIDIFLEAIEAMPPGEVLVVDNGGKLDEACIGDIIVLEAQAAGAAGFVVWGLHRDNRELTAAGFPVFSLGAVPTGPQRSAIRPDDVLTRATVGNVTVTSQDFVVADENGALFLAEDKLEEIVPAAMAYRDIEARQLKAMRTGTSYRQQVAFADYLTVRAQRPSYGFRQHLKEISAAGEV</sequence>